<organism evidence="2 3">
    <name type="scientific">Canavalia gladiata</name>
    <name type="common">Sword bean</name>
    <name type="synonym">Dolichos gladiatus</name>
    <dbReference type="NCBI Taxonomy" id="3824"/>
    <lineage>
        <taxon>Eukaryota</taxon>
        <taxon>Viridiplantae</taxon>
        <taxon>Streptophyta</taxon>
        <taxon>Embryophyta</taxon>
        <taxon>Tracheophyta</taxon>
        <taxon>Spermatophyta</taxon>
        <taxon>Magnoliopsida</taxon>
        <taxon>eudicotyledons</taxon>
        <taxon>Gunneridae</taxon>
        <taxon>Pentapetalae</taxon>
        <taxon>rosids</taxon>
        <taxon>fabids</taxon>
        <taxon>Fabales</taxon>
        <taxon>Fabaceae</taxon>
        <taxon>Papilionoideae</taxon>
        <taxon>50 kb inversion clade</taxon>
        <taxon>NPAAA clade</taxon>
        <taxon>indigoferoid/millettioid clade</taxon>
        <taxon>Phaseoleae</taxon>
        <taxon>Canavalia</taxon>
    </lineage>
</organism>
<dbReference type="InterPro" id="IPR018860">
    <property type="entry name" value="APC_suCDC26"/>
</dbReference>
<accession>A0AAN9JWS8</accession>
<protein>
    <submittedName>
        <fullName evidence="2">Uncharacterized protein</fullName>
    </submittedName>
</protein>
<keyword evidence="3" id="KW-1185">Reference proteome</keyword>
<evidence type="ECO:0000313" key="2">
    <source>
        <dbReference type="EMBL" id="KAK7305728.1"/>
    </source>
</evidence>
<sequence length="114" mass="13174">MDLQWSIFKLDAEEIRTLWCHCCLRIVYCTIITWPIGRSCNGIFVFFTLHCYKMLRRKPTKIEVKIEDKEELEEARRRNVSANANATAGAAALLRQFDRAEDPSSKAHRIGLSS</sequence>
<name>A0AAN9JWS8_CANGL</name>
<gene>
    <name evidence="2" type="ORF">VNO77_43638</name>
</gene>
<dbReference type="EMBL" id="JAYMYQ010000011">
    <property type="protein sequence ID" value="KAK7305728.1"/>
    <property type="molecule type" value="Genomic_DNA"/>
</dbReference>
<evidence type="ECO:0000256" key="1">
    <source>
        <dbReference type="ARBA" id="ARBA00022786"/>
    </source>
</evidence>
<dbReference type="Pfam" id="PF10471">
    <property type="entry name" value="ANAPC_CDC26"/>
    <property type="match status" value="1"/>
</dbReference>
<keyword evidence="1" id="KW-0833">Ubl conjugation pathway</keyword>
<dbReference type="GO" id="GO:0005680">
    <property type="term" value="C:anaphase-promoting complex"/>
    <property type="evidence" value="ECO:0007669"/>
    <property type="project" value="InterPro"/>
</dbReference>
<dbReference type="AlphaFoldDB" id="A0AAN9JWS8"/>
<comment type="caution">
    <text evidence="2">The sequence shown here is derived from an EMBL/GenBank/DDBJ whole genome shotgun (WGS) entry which is preliminary data.</text>
</comment>
<evidence type="ECO:0000313" key="3">
    <source>
        <dbReference type="Proteomes" id="UP001367508"/>
    </source>
</evidence>
<dbReference type="Proteomes" id="UP001367508">
    <property type="component" value="Unassembled WGS sequence"/>
</dbReference>
<proteinExistence type="predicted"/>
<dbReference type="GO" id="GO:0031145">
    <property type="term" value="P:anaphase-promoting complex-dependent catabolic process"/>
    <property type="evidence" value="ECO:0007669"/>
    <property type="project" value="InterPro"/>
</dbReference>
<reference evidence="2 3" key="1">
    <citation type="submission" date="2024-01" db="EMBL/GenBank/DDBJ databases">
        <title>The genomes of 5 underutilized Papilionoideae crops provide insights into root nodulation and disease resistanc.</title>
        <authorList>
            <person name="Jiang F."/>
        </authorList>
    </citation>
    <scope>NUCLEOTIDE SEQUENCE [LARGE SCALE GENOMIC DNA]</scope>
    <source>
        <strain evidence="2">LVBAO_FW01</strain>
        <tissue evidence="2">Leaves</tissue>
    </source>
</reference>